<keyword evidence="3" id="KW-0326">Glycosidase</keyword>
<dbReference type="InterPro" id="IPR029062">
    <property type="entry name" value="Class_I_gatase-like"/>
</dbReference>
<dbReference type="MEROPS" id="C56.001"/>
<dbReference type="EC" id="3.2.-.-" evidence="3"/>
<dbReference type="InterPro" id="IPR002818">
    <property type="entry name" value="DJ-1/PfpI"/>
</dbReference>
<evidence type="ECO:0000259" key="2">
    <source>
        <dbReference type="Pfam" id="PF01965"/>
    </source>
</evidence>
<dbReference type="Pfam" id="PF01965">
    <property type="entry name" value="DJ-1_PfpI"/>
    <property type="match status" value="1"/>
</dbReference>
<dbReference type="PROSITE" id="PS51276">
    <property type="entry name" value="PEPTIDASE_C56_PFPI"/>
    <property type="match status" value="1"/>
</dbReference>
<dbReference type="AlphaFoldDB" id="D5RIM2"/>
<dbReference type="GO" id="GO:0016798">
    <property type="term" value="F:hydrolase activity, acting on glycosyl bonds"/>
    <property type="evidence" value="ECO:0007669"/>
    <property type="project" value="UniProtKB-KW"/>
</dbReference>
<comment type="similarity">
    <text evidence="1">Belongs to the peptidase C56 family.</text>
</comment>
<feature type="domain" description="DJ-1/PfpI" evidence="2">
    <location>
        <begin position="8"/>
        <end position="179"/>
    </location>
</feature>
<dbReference type="EMBL" id="ADVL01000158">
    <property type="protein sequence ID" value="EFH12851.1"/>
    <property type="molecule type" value="Genomic_DNA"/>
</dbReference>
<reference evidence="3 4" key="1">
    <citation type="submission" date="2010-04" db="EMBL/GenBank/DDBJ databases">
        <authorList>
            <person name="Qin X."/>
            <person name="Bachman B."/>
            <person name="Battles P."/>
            <person name="Bell A."/>
            <person name="Bess C."/>
            <person name="Bickham C."/>
            <person name="Chaboub L."/>
            <person name="Chen D."/>
            <person name="Coyle M."/>
            <person name="Deiros D.R."/>
            <person name="Dinh H."/>
            <person name="Forbes L."/>
            <person name="Fowler G."/>
            <person name="Francisco L."/>
            <person name="Fu Q."/>
            <person name="Gubbala S."/>
            <person name="Hale W."/>
            <person name="Han Y."/>
            <person name="Hemphill L."/>
            <person name="Highlander S.K."/>
            <person name="Hirani K."/>
            <person name="Hogues M."/>
            <person name="Jackson L."/>
            <person name="Jakkamsetti A."/>
            <person name="Javaid M."/>
            <person name="Jiang H."/>
            <person name="Korchina V."/>
            <person name="Kovar C."/>
            <person name="Lara F."/>
            <person name="Lee S."/>
            <person name="Mata R."/>
            <person name="Mathew T."/>
            <person name="Moen C."/>
            <person name="Morales K."/>
            <person name="Munidasa M."/>
            <person name="Nazareth L."/>
            <person name="Ngo R."/>
            <person name="Nguyen L."/>
            <person name="Okwuonu G."/>
            <person name="Ongeri F."/>
            <person name="Patil S."/>
            <person name="Petrosino J."/>
            <person name="Pham C."/>
            <person name="Pham P."/>
            <person name="Pu L.-L."/>
            <person name="Puazo M."/>
            <person name="Raj R."/>
            <person name="Reid J."/>
            <person name="Rouhana J."/>
            <person name="Saada N."/>
            <person name="Shang Y."/>
            <person name="Simmons D."/>
            <person name="Thornton R."/>
            <person name="Warren J."/>
            <person name="Weissenberger G."/>
            <person name="Zhang J."/>
            <person name="Zhang L."/>
            <person name="Zhou C."/>
            <person name="Zhu D."/>
            <person name="Muzny D."/>
            <person name="Worley K."/>
            <person name="Gibbs R."/>
        </authorList>
    </citation>
    <scope>NUCLEOTIDE SEQUENCE [LARGE SCALE GENOMIC DNA]</scope>
    <source>
        <strain evidence="3 4">ATCC 49957</strain>
    </source>
</reference>
<gene>
    <name evidence="3" type="primary">yhbO</name>
    <name evidence="3" type="ORF">HMPREF0731_0932</name>
</gene>
<keyword evidence="3" id="KW-0378">Hydrolase</keyword>
<keyword evidence="3" id="KW-0645">Protease</keyword>
<dbReference type="GO" id="GO:0008233">
    <property type="term" value="F:peptidase activity"/>
    <property type="evidence" value="ECO:0007669"/>
    <property type="project" value="UniProtKB-KW"/>
</dbReference>
<dbReference type="HOGENOM" id="CLU_000445_44_4_5"/>
<sequence length="191" mass="20577">MTAITEARILILATDGYEQSELMVPLQELRQAGAKVEVAAPEKTRQPGQITGWDKTDWGQPVPVDRKLAEVKAEDYDALVLPGGVINPDNLRVEPQAVALVRDFAAKGKVVAAICHGPWLLVEAGLAKGRKMTSYASIRTDVQNAGATWLDQAVVTDQGIVTSRSPDDLKPFVAKIVEEVKEGSHGARRAA</sequence>
<dbReference type="GO" id="GO:0006508">
    <property type="term" value="P:proteolysis"/>
    <property type="evidence" value="ECO:0007669"/>
    <property type="project" value="UniProtKB-KW"/>
</dbReference>
<organism evidence="3 4">
    <name type="scientific">Pseudoroseomonas cervicalis ATCC 49957</name>
    <dbReference type="NCBI Taxonomy" id="525371"/>
    <lineage>
        <taxon>Bacteria</taxon>
        <taxon>Pseudomonadati</taxon>
        <taxon>Pseudomonadota</taxon>
        <taxon>Alphaproteobacteria</taxon>
        <taxon>Acetobacterales</taxon>
        <taxon>Roseomonadaceae</taxon>
        <taxon>Roseomonas</taxon>
    </lineage>
</organism>
<dbReference type="Gene3D" id="3.40.50.880">
    <property type="match status" value="1"/>
</dbReference>
<keyword evidence="4" id="KW-1185">Reference proteome</keyword>
<evidence type="ECO:0000313" key="4">
    <source>
        <dbReference type="Proteomes" id="UP000005324"/>
    </source>
</evidence>
<dbReference type="Proteomes" id="UP000005324">
    <property type="component" value="Unassembled WGS sequence"/>
</dbReference>
<dbReference type="RefSeq" id="WP_007003991.1">
    <property type="nucleotide sequence ID" value="NZ_GG770778.1"/>
</dbReference>
<dbReference type="CDD" id="cd03134">
    <property type="entry name" value="GATase1_PfpI_like"/>
    <property type="match status" value="1"/>
</dbReference>
<dbReference type="InterPro" id="IPR006286">
    <property type="entry name" value="C56_PfpI-like"/>
</dbReference>
<dbReference type="NCBIfam" id="TIGR01382">
    <property type="entry name" value="PfpI"/>
    <property type="match status" value="1"/>
</dbReference>
<dbReference type="PANTHER" id="PTHR42733">
    <property type="entry name" value="DJ-1 PROTEIN"/>
    <property type="match status" value="1"/>
</dbReference>
<name>D5RIM2_9PROT</name>
<dbReference type="SUPFAM" id="SSF52317">
    <property type="entry name" value="Class I glutamine amidotransferase-like"/>
    <property type="match status" value="1"/>
</dbReference>
<evidence type="ECO:0000256" key="1">
    <source>
        <dbReference type="ARBA" id="ARBA00008542"/>
    </source>
</evidence>
<comment type="caution">
    <text evidence="3">The sequence shown here is derived from an EMBL/GenBank/DDBJ whole genome shotgun (WGS) entry which is preliminary data.</text>
</comment>
<dbReference type="OrthoDB" id="9792284at2"/>
<dbReference type="PANTHER" id="PTHR42733:SF12">
    <property type="entry name" value="PROTEINASE"/>
    <property type="match status" value="1"/>
</dbReference>
<evidence type="ECO:0000313" key="3">
    <source>
        <dbReference type="EMBL" id="EFH12851.1"/>
    </source>
</evidence>
<accession>D5RIM2</accession>
<proteinExistence type="inferred from homology"/>
<protein>
    <submittedName>
        <fullName evidence="3">Intracellular protease, PfpI family</fullName>
        <ecNumber evidence="3">3.2.-.-</ecNumber>
    </submittedName>
</protein>